<gene>
    <name evidence="1" type="ORF">K4G66_18695</name>
</gene>
<dbReference type="AlphaFoldDB" id="A0AA49GI92"/>
<name>A0AA49GI92_9BACT</name>
<organism evidence="1">
    <name type="scientific">Roseihalotalea indica</name>
    <dbReference type="NCBI Taxonomy" id="2867963"/>
    <lineage>
        <taxon>Bacteria</taxon>
        <taxon>Pseudomonadati</taxon>
        <taxon>Bacteroidota</taxon>
        <taxon>Cytophagia</taxon>
        <taxon>Cytophagales</taxon>
        <taxon>Catalimonadaceae</taxon>
        <taxon>Roseihalotalea</taxon>
    </lineage>
</organism>
<dbReference type="EMBL" id="CP120682">
    <property type="protein sequence ID" value="WKN34408.1"/>
    <property type="molecule type" value="Genomic_DNA"/>
</dbReference>
<dbReference type="PROSITE" id="PS51257">
    <property type="entry name" value="PROKAR_LIPOPROTEIN"/>
    <property type="match status" value="1"/>
</dbReference>
<accession>A0AA49GI92</accession>
<protein>
    <submittedName>
        <fullName evidence="1">Uncharacterized protein</fullName>
    </submittedName>
</protein>
<reference evidence="1" key="2">
    <citation type="journal article" date="2024" name="Antonie Van Leeuwenhoek">
        <title>Roseihalotalea indica gen. nov., sp. nov., a halophilic Bacteroidetes from mesopelagic Southwest Indian Ocean with higher carbohydrate metabolic potential.</title>
        <authorList>
            <person name="Chen B."/>
            <person name="Zhang M."/>
            <person name="Lin D."/>
            <person name="Ye J."/>
            <person name="Tang K."/>
        </authorList>
    </citation>
    <scope>NUCLEOTIDE SEQUENCE</scope>
    <source>
        <strain evidence="1">TK19036</strain>
    </source>
</reference>
<evidence type="ECO:0000313" key="1">
    <source>
        <dbReference type="EMBL" id="WKN34408.1"/>
    </source>
</evidence>
<proteinExistence type="predicted"/>
<reference evidence="1" key="1">
    <citation type="journal article" date="2023" name="Comput. Struct. Biotechnol. J.">
        <title>Discovery of a novel marine Bacteroidetes with a rich repertoire of carbohydrate-active enzymes.</title>
        <authorList>
            <person name="Chen B."/>
            <person name="Liu G."/>
            <person name="Chen Q."/>
            <person name="Wang H."/>
            <person name="Liu L."/>
            <person name="Tang K."/>
        </authorList>
    </citation>
    <scope>NUCLEOTIDE SEQUENCE</scope>
    <source>
        <strain evidence="1">TK19036</strain>
    </source>
</reference>
<sequence length="588" mass="66260">MKALTRLLMFAACSSILLFSCQREEISPDKSPQEVNGKNEISSNFDDQIVLGKQQPIAFALENVEAAYQKLYPGTRKEKLKPTHLYIRFLPKTDEEATLIMKDDLELFGYPLDYDVEQWGEYYHDPSIPEGQPTWMYTVVEATYKLPKGIETEIIEELHFPDESDMEEQGRYDITNLTATALQQAGYKEDAAYVRKSQSARRYDPRGTILIQDRITTTTGDITYRALPVWGVKIRAARHLKVKTTYTNENGFFNMDHGNFSNKVDINLVFENGECRIFNTDETKLGRYFATRKHLGQYQRGGMESIQYTIGGPGQPHDNGVVWGLTITALRDFISQGLANGTYRPPKLNIYVDDENDNVSSGAAPMAAYFATPKNIVESLIINVALTPIGGLVSGLAQSLAPDMIINFNPNNFRTNEIMETIYHEIGHTSHFSQNGRGFTMNVYNAYLDVQLKNRPSPYGNGTESRAGLMALTEAWGEYIGAELAHRRYGSITAIHQNDIEAYNPNSGRVFAWIPEGVMHDLQDNVNAVDRQPLINVTDNTNGFTTSQFANALDSDVNTIGKFEARLLQETGNRQRTQVNQLFNSYGY</sequence>